<protein>
    <submittedName>
        <fullName evidence="2">Uncharacterized protein</fullName>
    </submittedName>
</protein>
<dbReference type="AlphaFoldDB" id="A0A1W1HF70"/>
<gene>
    <name evidence="2" type="ORF">MTBBW1_2710007</name>
</gene>
<keyword evidence="3" id="KW-1185">Reference proteome</keyword>
<evidence type="ECO:0000256" key="1">
    <source>
        <dbReference type="SAM" id="MobiDB-lite"/>
    </source>
</evidence>
<sequence>MYFHENDLIDLSHKNSGIIAVATTRDPNQTKVIHDTDIRLSQAIGYKIEHCRIVEDVSRAMRNIRESLAIYRRQANGDIYNMDIYDTIELVDEIINEMQSTVYKDIRFRTRLQARWAAFFDTLGIPYEYATEPFKISSQIYYQPDFWLPSQDAWLIIRKNRMNHNEDRLMGLAFVQHTDKILFAFNECRKTVYHQDNYVLYSGQYLNAEGDFDGIMEWGHCEECNSFHIGHMGCHDVCDTMGHSTEKDVCYTAPKKHQQQEQDDMNPGQIPTSSGMSDHPKLVKAFDTANMMI</sequence>
<accession>A0A1W1HF70</accession>
<feature type="region of interest" description="Disordered" evidence="1">
    <location>
        <begin position="254"/>
        <end position="280"/>
    </location>
</feature>
<dbReference type="RefSeq" id="WP_080809966.1">
    <property type="nucleotide sequence ID" value="NZ_LT828576.1"/>
</dbReference>
<dbReference type="OrthoDB" id="1667101at2"/>
<evidence type="ECO:0000313" key="2">
    <source>
        <dbReference type="EMBL" id="SLM31120.1"/>
    </source>
</evidence>
<name>A0A1W1HF70_9BACT</name>
<evidence type="ECO:0000313" key="3">
    <source>
        <dbReference type="Proteomes" id="UP000191931"/>
    </source>
</evidence>
<dbReference type="Proteomes" id="UP000191931">
    <property type="component" value="Unassembled WGS sequence"/>
</dbReference>
<dbReference type="EMBL" id="FWEV01000192">
    <property type="protein sequence ID" value="SLM31120.1"/>
    <property type="molecule type" value="Genomic_DNA"/>
</dbReference>
<dbReference type="Gene3D" id="3.40.91.30">
    <property type="match status" value="1"/>
</dbReference>
<proteinExistence type="predicted"/>
<organism evidence="2 3">
    <name type="scientific">Desulfamplus magnetovallimortis</name>
    <dbReference type="NCBI Taxonomy" id="1246637"/>
    <lineage>
        <taxon>Bacteria</taxon>
        <taxon>Pseudomonadati</taxon>
        <taxon>Thermodesulfobacteriota</taxon>
        <taxon>Desulfobacteria</taxon>
        <taxon>Desulfobacterales</taxon>
        <taxon>Desulfobacteraceae</taxon>
        <taxon>Desulfamplus</taxon>
    </lineage>
</organism>
<reference evidence="2 3" key="1">
    <citation type="submission" date="2017-03" db="EMBL/GenBank/DDBJ databases">
        <authorList>
            <person name="Afonso C.L."/>
            <person name="Miller P.J."/>
            <person name="Scott M.A."/>
            <person name="Spackman E."/>
            <person name="Goraichik I."/>
            <person name="Dimitrov K.M."/>
            <person name="Suarez D.L."/>
            <person name="Swayne D.E."/>
        </authorList>
    </citation>
    <scope>NUCLEOTIDE SEQUENCE [LARGE SCALE GENOMIC DNA]</scope>
    <source>
        <strain evidence="2">PRJEB14757</strain>
    </source>
</reference>